<gene>
    <name evidence="2" type="ORF">HOLleu_28910</name>
</gene>
<feature type="chain" id="PRO_5040344800" evidence="1">
    <location>
        <begin position="20"/>
        <end position="175"/>
    </location>
</feature>
<dbReference type="Proteomes" id="UP001152320">
    <property type="component" value="Chromosome 14"/>
</dbReference>
<evidence type="ECO:0000313" key="3">
    <source>
        <dbReference type="Proteomes" id="UP001152320"/>
    </source>
</evidence>
<name>A0A9Q1BMS5_HOLLE</name>
<feature type="signal peptide" evidence="1">
    <location>
        <begin position="1"/>
        <end position="19"/>
    </location>
</feature>
<reference evidence="2" key="1">
    <citation type="submission" date="2021-10" db="EMBL/GenBank/DDBJ databases">
        <title>Tropical sea cucumber genome reveals ecological adaptation and Cuvierian tubules defense mechanism.</title>
        <authorList>
            <person name="Chen T."/>
        </authorList>
    </citation>
    <scope>NUCLEOTIDE SEQUENCE</scope>
    <source>
        <strain evidence="2">Nanhai2018</strain>
        <tissue evidence="2">Muscle</tissue>
    </source>
</reference>
<dbReference type="AlphaFoldDB" id="A0A9Q1BMS5"/>
<keyword evidence="3" id="KW-1185">Reference proteome</keyword>
<keyword evidence="1" id="KW-0732">Signal</keyword>
<evidence type="ECO:0000313" key="2">
    <source>
        <dbReference type="EMBL" id="KAJ8029500.1"/>
    </source>
</evidence>
<accession>A0A9Q1BMS5</accession>
<dbReference type="EMBL" id="JAIZAY010000014">
    <property type="protein sequence ID" value="KAJ8029500.1"/>
    <property type="molecule type" value="Genomic_DNA"/>
</dbReference>
<protein>
    <submittedName>
        <fullName evidence="2">Uncharacterized protein</fullName>
    </submittedName>
</protein>
<sequence>MMLTKGLYLLTMAVIEATALLCYTKVLLECNSPGPFCDPLLNDQTPINVTECEDSETMCVLVTGVVTAPGGTLMSSAGSCLPAQEGVDVTNGCFGRSVLNEILPSLGQEITEFVNDNNANLTFIEVCVCDEDLCNGSIRVNTGNDCNDSNDSVKPVYLLPVITSAVMMTLILSFN</sequence>
<proteinExistence type="predicted"/>
<organism evidence="2 3">
    <name type="scientific">Holothuria leucospilota</name>
    <name type="common">Black long sea cucumber</name>
    <name type="synonym">Mertensiothuria leucospilota</name>
    <dbReference type="NCBI Taxonomy" id="206669"/>
    <lineage>
        <taxon>Eukaryota</taxon>
        <taxon>Metazoa</taxon>
        <taxon>Echinodermata</taxon>
        <taxon>Eleutherozoa</taxon>
        <taxon>Echinozoa</taxon>
        <taxon>Holothuroidea</taxon>
        <taxon>Aspidochirotacea</taxon>
        <taxon>Aspidochirotida</taxon>
        <taxon>Holothuriidae</taxon>
        <taxon>Holothuria</taxon>
    </lineage>
</organism>
<evidence type="ECO:0000256" key="1">
    <source>
        <dbReference type="SAM" id="SignalP"/>
    </source>
</evidence>
<comment type="caution">
    <text evidence="2">The sequence shown here is derived from an EMBL/GenBank/DDBJ whole genome shotgun (WGS) entry which is preliminary data.</text>
</comment>